<organism evidence="2 3">
    <name type="scientific">Gluconobacter oxydans DSM 3504</name>
    <dbReference type="NCBI Taxonomy" id="1288313"/>
    <lineage>
        <taxon>Bacteria</taxon>
        <taxon>Pseudomonadati</taxon>
        <taxon>Pseudomonadota</taxon>
        <taxon>Alphaproteobacteria</taxon>
        <taxon>Acetobacterales</taxon>
        <taxon>Acetobacteraceae</taxon>
        <taxon>Gluconobacter</taxon>
    </lineage>
</organism>
<reference evidence="2 3" key="1">
    <citation type="journal article" date="2015" name="Appl. Microbiol. Biotechnol.">
        <title>The consequence of an additional NADH dehydrogenase paralog on the growth of Gluconobacter oxydans DSM3504.</title>
        <authorList>
            <person name="Kostner D."/>
            <person name="Luchterhand B."/>
            <person name="Junker A."/>
            <person name="Volland S."/>
            <person name="Daniel R."/>
            <person name="Buchs J."/>
            <person name="Liebl W."/>
            <person name="Ehrenreich A."/>
        </authorList>
    </citation>
    <scope>NUCLEOTIDE SEQUENCE [LARGE SCALE GENOMIC DNA]</scope>
    <source>
        <strain evidence="2">DSM 3504</strain>
    </source>
</reference>
<sequence>MPSVPRLERTGLLLGETAGEETDHGRNQDGCNRTRPHTRRNIFNFMIRDFAGICNGMVRAVSRIKQSGVDAVVQQFLQLVPQTVDLSLCGLGCHFNVILDAFTAHVQTPS</sequence>
<protein>
    <submittedName>
        <fullName evidence="2">Uncharacterized protein</fullName>
    </submittedName>
</protein>
<evidence type="ECO:0000313" key="2">
    <source>
        <dbReference type="EMBL" id="AHK71413.1"/>
    </source>
</evidence>
<evidence type="ECO:0000313" key="3">
    <source>
        <dbReference type="Proteomes" id="UP000031656"/>
    </source>
</evidence>
<dbReference type="KEGG" id="goy:GLS_c15260"/>
<feature type="region of interest" description="Disordered" evidence="1">
    <location>
        <begin position="1"/>
        <end position="35"/>
    </location>
</feature>
<dbReference type="EMBL" id="CP004373">
    <property type="protein sequence ID" value="AHK71413.1"/>
    <property type="molecule type" value="Genomic_DNA"/>
</dbReference>
<dbReference type="AlphaFoldDB" id="A0A067Z4N3"/>
<name>A0A067Z4N3_GLUOY</name>
<dbReference type="Proteomes" id="UP000031656">
    <property type="component" value="Chromosome"/>
</dbReference>
<dbReference type="HOGENOM" id="CLU_2167383_0_0_5"/>
<evidence type="ECO:0000256" key="1">
    <source>
        <dbReference type="SAM" id="MobiDB-lite"/>
    </source>
</evidence>
<accession>A0A067Z4N3</accession>
<gene>
    <name evidence="2" type="ORF">GLS_c15260</name>
</gene>
<proteinExistence type="predicted"/>